<dbReference type="GeneID" id="56500550"/>
<sequence length="184" mass="18925">MKKFTHRASIASLLLLSAGFLAATSAHAADGQVSFYGKIVPTTCSVDDDDLGIGLPPVSANALPEVGSVAGRTPFSLSLSGCTVGDGNPATVAVLFENSGNVDAASGRLNLDQGDNAASGVQLNVLDSDMNRIPLGAQTGANTKSVDIAADGTAKIDYFTEYYAEGDVKAGDARSRIEYSLMYN</sequence>
<evidence type="ECO:0000256" key="2">
    <source>
        <dbReference type="ARBA" id="ARBA00006671"/>
    </source>
</evidence>
<keyword evidence="3 5" id="KW-0732">Signal</keyword>
<evidence type="ECO:0000256" key="5">
    <source>
        <dbReference type="SAM" id="SignalP"/>
    </source>
</evidence>
<dbReference type="InterPro" id="IPR039458">
    <property type="entry name" value="FimA-like"/>
</dbReference>
<evidence type="ECO:0000256" key="3">
    <source>
        <dbReference type="ARBA" id="ARBA00022729"/>
    </source>
</evidence>
<evidence type="ECO:0000313" key="6">
    <source>
        <dbReference type="EMBL" id="MBM2770320.1"/>
    </source>
</evidence>
<feature type="signal peptide" evidence="5">
    <location>
        <begin position="1"/>
        <end position="28"/>
    </location>
</feature>
<dbReference type="InterPro" id="IPR008966">
    <property type="entry name" value="Adhesion_dom_sf"/>
</dbReference>
<feature type="chain" id="PRO_5026999543" evidence="5">
    <location>
        <begin position="29"/>
        <end position="184"/>
    </location>
</feature>
<dbReference type="AlphaFoldDB" id="A0A6P2G7U6"/>
<dbReference type="SUPFAM" id="SSF49401">
    <property type="entry name" value="Bacterial adhesins"/>
    <property type="match status" value="1"/>
</dbReference>
<dbReference type="InterPro" id="IPR036937">
    <property type="entry name" value="Adhesion_dom_fimbrial_sf"/>
</dbReference>
<dbReference type="Proteomes" id="UP000755577">
    <property type="component" value="Unassembled WGS sequence"/>
</dbReference>
<dbReference type="RefSeq" id="WP_174926265.1">
    <property type="nucleotide sequence ID" value="NZ_CABVLY010000008.1"/>
</dbReference>
<comment type="subcellular location">
    <subcellularLocation>
        <location evidence="1">Fimbrium</location>
    </subcellularLocation>
</comment>
<protein>
    <submittedName>
        <fullName evidence="6 7">Fimbrial protein</fullName>
    </submittedName>
</protein>
<dbReference type="EMBL" id="CABVLY010000008">
    <property type="protein sequence ID" value="VVU49802.1"/>
    <property type="molecule type" value="Genomic_DNA"/>
</dbReference>
<dbReference type="Gene3D" id="2.60.40.1090">
    <property type="entry name" value="Fimbrial-type adhesion domain"/>
    <property type="match status" value="1"/>
</dbReference>
<dbReference type="Proteomes" id="UP000494201">
    <property type="component" value="Unassembled WGS sequence"/>
</dbReference>
<dbReference type="GO" id="GO:0007155">
    <property type="term" value="P:cell adhesion"/>
    <property type="evidence" value="ECO:0007669"/>
    <property type="project" value="InterPro"/>
</dbReference>
<evidence type="ECO:0000313" key="8">
    <source>
        <dbReference type="Proteomes" id="UP000494201"/>
    </source>
</evidence>
<organism evidence="7 8">
    <name type="scientific">Burkholderia anthina</name>
    <dbReference type="NCBI Taxonomy" id="179879"/>
    <lineage>
        <taxon>Bacteria</taxon>
        <taxon>Pseudomonadati</taxon>
        <taxon>Pseudomonadota</taxon>
        <taxon>Betaproteobacteria</taxon>
        <taxon>Burkholderiales</taxon>
        <taxon>Burkholderiaceae</taxon>
        <taxon>Burkholderia</taxon>
        <taxon>Burkholderia cepacia complex</taxon>
    </lineage>
</organism>
<dbReference type="InterPro" id="IPR050263">
    <property type="entry name" value="Bact_Fimbrial_Adh_Pro"/>
</dbReference>
<proteinExistence type="inferred from homology"/>
<name>A0A6P2G7U6_9BURK</name>
<dbReference type="EMBL" id="JAFCIQ010000026">
    <property type="protein sequence ID" value="MBM2770320.1"/>
    <property type="molecule type" value="Genomic_DNA"/>
</dbReference>
<comment type="similarity">
    <text evidence="2">Belongs to the fimbrial protein family.</text>
</comment>
<accession>A0A6P2G7U6</accession>
<reference evidence="6 9" key="2">
    <citation type="submission" date="2021-02" db="EMBL/GenBank/DDBJ databases">
        <title>Draft genome of the type strains Burkholderia anthina DSM16086.</title>
        <authorList>
            <person name="Hertel R."/>
            <person name="Meissner J."/>
            <person name="Poehlein A."/>
            <person name="Daniel R."/>
            <person name="Commichau F.M."/>
        </authorList>
    </citation>
    <scope>NUCLEOTIDE SEQUENCE [LARGE SCALE GENOMIC DNA]</scope>
    <source>
        <strain evidence="6 9">DSM 16086</strain>
    </source>
</reference>
<reference evidence="7 8" key="1">
    <citation type="submission" date="2019-09" db="EMBL/GenBank/DDBJ databases">
        <authorList>
            <person name="Depoorter E."/>
        </authorList>
    </citation>
    <scope>NUCLEOTIDE SEQUENCE [LARGE SCALE GENOMIC DNA]</scope>
    <source>
        <strain evidence="7">LMG 20980</strain>
    </source>
</reference>
<evidence type="ECO:0000313" key="7">
    <source>
        <dbReference type="EMBL" id="VVU49802.1"/>
    </source>
</evidence>
<evidence type="ECO:0000313" key="9">
    <source>
        <dbReference type="Proteomes" id="UP000755577"/>
    </source>
</evidence>
<evidence type="ECO:0000256" key="4">
    <source>
        <dbReference type="ARBA" id="ARBA00023263"/>
    </source>
</evidence>
<keyword evidence="4" id="KW-0281">Fimbrium</keyword>
<dbReference type="PANTHER" id="PTHR33420">
    <property type="entry name" value="FIMBRIAL SUBUNIT ELFA-RELATED"/>
    <property type="match status" value="1"/>
</dbReference>
<gene>
    <name evidence="7" type="ORF">BAN20980_02509</name>
    <name evidence="6" type="ORF">JQK92_28315</name>
</gene>
<dbReference type="GO" id="GO:0009289">
    <property type="term" value="C:pilus"/>
    <property type="evidence" value="ECO:0007669"/>
    <property type="project" value="UniProtKB-SubCell"/>
</dbReference>
<dbReference type="PANTHER" id="PTHR33420:SF3">
    <property type="entry name" value="FIMBRIAL SUBUNIT ELFA"/>
    <property type="match status" value="1"/>
</dbReference>
<evidence type="ECO:0000256" key="1">
    <source>
        <dbReference type="ARBA" id="ARBA00004561"/>
    </source>
</evidence>
<keyword evidence="9" id="KW-1185">Reference proteome</keyword>
<dbReference type="Pfam" id="PF16970">
    <property type="entry name" value="FimA"/>
    <property type="match status" value="1"/>
</dbReference>